<reference evidence="1 2" key="1">
    <citation type="journal article" date="2023" name="Science">
        <title>Complex scaffold remodeling in plant triterpene biosynthesis.</title>
        <authorList>
            <person name="De La Pena R."/>
            <person name="Hodgson H."/>
            <person name="Liu J.C."/>
            <person name="Stephenson M.J."/>
            <person name="Martin A.C."/>
            <person name="Owen C."/>
            <person name="Harkess A."/>
            <person name="Leebens-Mack J."/>
            <person name="Jimenez L.E."/>
            <person name="Osbourn A."/>
            <person name="Sattely E.S."/>
        </authorList>
    </citation>
    <scope>NUCLEOTIDE SEQUENCE [LARGE SCALE GENOMIC DNA]</scope>
    <source>
        <strain evidence="2">cv. JPN11</strain>
        <tissue evidence="1">Leaf</tissue>
    </source>
</reference>
<protein>
    <submittedName>
        <fullName evidence="1">Pectinesterase</fullName>
    </submittedName>
</protein>
<dbReference type="EMBL" id="CM051397">
    <property type="protein sequence ID" value="KAJ4719396.1"/>
    <property type="molecule type" value="Genomic_DNA"/>
</dbReference>
<evidence type="ECO:0000313" key="2">
    <source>
        <dbReference type="Proteomes" id="UP001164539"/>
    </source>
</evidence>
<evidence type="ECO:0000313" key="1">
    <source>
        <dbReference type="EMBL" id="KAJ4719396.1"/>
    </source>
</evidence>
<dbReference type="Proteomes" id="UP001164539">
    <property type="component" value="Chromosome 4"/>
</dbReference>
<organism evidence="1 2">
    <name type="scientific">Melia azedarach</name>
    <name type="common">Chinaberry tree</name>
    <dbReference type="NCBI Taxonomy" id="155640"/>
    <lineage>
        <taxon>Eukaryota</taxon>
        <taxon>Viridiplantae</taxon>
        <taxon>Streptophyta</taxon>
        <taxon>Embryophyta</taxon>
        <taxon>Tracheophyta</taxon>
        <taxon>Spermatophyta</taxon>
        <taxon>Magnoliopsida</taxon>
        <taxon>eudicotyledons</taxon>
        <taxon>Gunneridae</taxon>
        <taxon>Pentapetalae</taxon>
        <taxon>rosids</taxon>
        <taxon>malvids</taxon>
        <taxon>Sapindales</taxon>
        <taxon>Meliaceae</taxon>
        <taxon>Melia</taxon>
    </lineage>
</organism>
<comment type="caution">
    <text evidence="1">The sequence shown here is derived from an EMBL/GenBank/DDBJ whole genome shotgun (WGS) entry which is preliminary data.</text>
</comment>
<keyword evidence="2" id="KW-1185">Reference proteome</keyword>
<name>A0ACC1Y6V1_MELAZ</name>
<accession>A0ACC1Y6V1</accession>
<sequence length="635" mass="71221">MSYGDDQKNGKRRVIVMVLSSVFLVAMVVAATVTFGRRQNQEKTKVEVTAHKQVSSSMKAIKSVCQPTDYQEKCVESLQTEAGNTTDPKELVRATFQVAKKEVIKAANTSTTMKAIENEPRANLALEACKELMDEAVEDFERSFEEMAKFGAGGKLGPIVDNLKTWLSATITYQETCLEGFENTTGDAGEIMRKVLKTSMELSINAIAIVSQISSVLGTLDMENTPRSRSQRRLLDNSIQILGHGDLYPNWIHRRRLLQNHAQILGHGDLYPFPNWIHRRRILQNHVQVLGHGDMLPFWLGPRNRRLLSLIDPAQLYPDIVVAKDGSGNCTTINEALNLIPNKSNKTTIIYIKKGIYEERVFVNRSMSHIFMVGDGADKTRITGSLNYIDGTPTMKTATVSVLGEYFMAKNIGFENSAGPKKHQAVALRVDADMSIFYNCSMDGYQDTLYAHAKRQYYRDCTITGTIDFIFGDGSAVFQNCKLIVRKPLNNQRCIVTAQGRNVSYQPTAIVIQNSSIIADPLYYPVRHKIKSYLGRPWRIHSRTVIIESFIDDLIQPEGWLPWVGEFGIHTCFYTEYGNCGPGANKSGRVTWKGVKSIDRSEAREFTAEKFLNGDAWIKPSGVPYVSGFVTTETY</sequence>
<proteinExistence type="predicted"/>
<gene>
    <name evidence="1" type="ORF">OWV82_007382</name>
</gene>